<dbReference type="SUPFAM" id="SSF51735">
    <property type="entry name" value="NAD(P)-binding Rossmann-fold domains"/>
    <property type="match status" value="1"/>
</dbReference>
<name>A0ABX1THV4_9GAMM</name>
<reference evidence="2 3" key="1">
    <citation type="submission" date="2019-03" db="EMBL/GenBank/DDBJ databases">
        <title>Metabolic reconstructions from genomes of highly enriched 'Candidatus Accumulibacter' and 'Candidatus Competibacter' bioreactor populations.</title>
        <authorList>
            <person name="Annavajhala M.K."/>
            <person name="Welles L."/>
            <person name="Abbas B."/>
            <person name="Sorokin D."/>
            <person name="Park H."/>
            <person name="Van Loosdrecht M."/>
            <person name="Chandran K."/>
        </authorList>
    </citation>
    <scope>NUCLEOTIDE SEQUENCE [LARGE SCALE GENOMIC DNA]</scope>
    <source>
        <strain evidence="2 3">SBR_G</strain>
    </source>
</reference>
<protein>
    <submittedName>
        <fullName evidence="2">NAD-dependent epimerase/dehydratase family protein</fullName>
    </submittedName>
</protein>
<comment type="caution">
    <text evidence="2">The sequence shown here is derived from an EMBL/GenBank/DDBJ whole genome shotgun (WGS) entry which is preliminary data.</text>
</comment>
<feature type="domain" description="NAD-dependent epimerase/dehydratase" evidence="1">
    <location>
        <begin position="15"/>
        <end position="244"/>
    </location>
</feature>
<evidence type="ECO:0000259" key="1">
    <source>
        <dbReference type="Pfam" id="PF01370"/>
    </source>
</evidence>
<dbReference type="Pfam" id="PF01370">
    <property type="entry name" value="Epimerase"/>
    <property type="match status" value="1"/>
</dbReference>
<dbReference type="InterPro" id="IPR001509">
    <property type="entry name" value="Epimerase_deHydtase"/>
</dbReference>
<dbReference type="InterPro" id="IPR051783">
    <property type="entry name" value="NAD(P)-dependent_oxidoreduct"/>
</dbReference>
<evidence type="ECO:0000313" key="3">
    <source>
        <dbReference type="Proteomes" id="UP000760480"/>
    </source>
</evidence>
<accession>A0ABX1THV4</accession>
<evidence type="ECO:0000313" key="2">
    <source>
        <dbReference type="EMBL" id="NMQ18956.1"/>
    </source>
</evidence>
<sequence>MALVVAAGFFQGRAVLVTGGTGFIGGRVVAALRERGARVRVLVRSRETGNRPQEWHEDAVEKVLGDLDDTASLARACVGVDTVLHVAGFAHADAADTPDFAARHWTVNAEGTFRLLDAAAMAGIGRFVFLSSCKAVGDPGPRCVDESWDAAADTPYGRAKRAAEQRVLAMGREHGWHAVNLRPVLVYGPRMKGNLARLIAATRRGWLPPLPETGNRRSLVHVDDVAQAMLLAAARPAAAGRTYLVSDGQTYSGRELYAMARRASGRSVPAWAVPASVLYGTSDLADALLWLGGRRDRWARTTLDKLLGWACYSSARIERELDFRPAWTLERYFNSESRKLIQ</sequence>
<dbReference type="PANTHER" id="PTHR48079">
    <property type="entry name" value="PROTEIN YEEZ"/>
    <property type="match status" value="1"/>
</dbReference>
<dbReference type="Gene3D" id="3.40.50.720">
    <property type="entry name" value="NAD(P)-binding Rossmann-like Domain"/>
    <property type="match status" value="1"/>
</dbReference>
<dbReference type="Proteomes" id="UP000760480">
    <property type="component" value="Unassembled WGS sequence"/>
</dbReference>
<dbReference type="EMBL" id="SPMZ01000017">
    <property type="protein sequence ID" value="NMQ18956.1"/>
    <property type="molecule type" value="Genomic_DNA"/>
</dbReference>
<dbReference type="PANTHER" id="PTHR48079:SF6">
    <property type="entry name" value="NAD(P)-BINDING DOMAIN-CONTAINING PROTEIN-RELATED"/>
    <property type="match status" value="1"/>
</dbReference>
<gene>
    <name evidence="2" type="ORF">E4P82_06880</name>
</gene>
<keyword evidence="3" id="KW-1185">Reference proteome</keyword>
<organism evidence="2 3">
    <name type="scientific">Candidatus Competibacter phosphatis</name>
    <dbReference type="NCBI Taxonomy" id="221280"/>
    <lineage>
        <taxon>Bacteria</taxon>
        <taxon>Pseudomonadati</taxon>
        <taxon>Pseudomonadota</taxon>
        <taxon>Gammaproteobacteria</taxon>
        <taxon>Candidatus Competibacteraceae</taxon>
        <taxon>Candidatus Competibacter</taxon>
    </lineage>
</organism>
<dbReference type="InterPro" id="IPR036291">
    <property type="entry name" value="NAD(P)-bd_dom_sf"/>
</dbReference>
<proteinExistence type="predicted"/>